<protein>
    <submittedName>
        <fullName evidence="1">Uncharacterized protein</fullName>
    </submittedName>
</protein>
<dbReference type="AlphaFoldDB" id="A0A8T2RHZ9"/>
<organism evidence="1 2">
    <name type="scientific">Ceratopteris richardii</name>
    <name type="common">Triangle waterfern</name>
    <dbReference type="NCBI Taxonomy" id="49495"/>
    <lineage>
        <taxon>Eukaryota</taxon>
        <taxon>Viridiplantae</taxon>
        <taxon>Streptophyta</taxon>
        <taxon>Embryophyta</taxon>
        <taxon>Tracheophyta</taxon>
        <taxon>Polypodiopsida</taxon>
        <taxon>Polypodiidae</taxon>
        <taxon>Polypodiales</taxon>
        <taxon>Pteridineae</taxon>
        <taxon>Pteridaceae</taxon>
        <taxon>Parkerioideae</taxon>
        <taxon>Ceratopteris</taxon>
    </lineage>
</organism>
<gene>
    <name evidence="1" type="ORF">KP509_26G005300</name>
</gene>
<evidence type="ECO:0000313" key="2">
    <source>
        <dbReference type="Proteomes" id="UP000825935"/>
    </source>
</evidence>
<dbReference type="EMBL" id="CM035431">
    <property type="protein sequence ID" value="KAH7296029.1"/>
    <property type="molecule type" value="Genomic_DNA"/>
</dbReference>
<sequence>MTYKLQVVIFTSQFQHILQEEVKLDKFISLSSLEDSRGNLYNILQKQRLVKAEFKVMTNELWWTMSKGSEGIMEATNFSVDFMECVNDVGSNVRLSVQTLR</sequence>
<accession>A0A8T2RHZ9</accession>
<proteinExistence type="predicted"/>
<keyword evidence="2" id="KW-1185">Reference proteome</keyword>
<name>A0A8T2RHZ9_CERRI</name>
<dbReference type="Proteomes" id="UP000825935">
    <property type="component" value="Chromosome 26"/>
</dbReference>
<reference evidence="1" key="1">
    <citation type="submission" date="2021-08" db="EMBL/GenBank/DDBJ databases">
        <title>WGS assembly of Ceratopteris richardii.</title>
        <authorList>
            <person name="Marchant D.B."/>
            <person name="Chen G."/>
            <person name="Jenkins J."/>
            <person name="Shu S."/>
            <person name="Leebens-Mack J."/>
            <person name="Grimwood J."/>
            <person name="Schmutz J."/>
            <person name="Soltis P."/>
            <person name="Soltis D."/>
            <person name="Chen Z.-H."/>
        </authorList>
    </citation>
    <scope>NUCLEOTIDE SEQUENCE</scope>
    <source>
        <strain evidence="1">Whitten #5841</strain>
        <tissue evidence="1">Leaf</tissue>
    </source>
</reference>
<evidence type="ECO:0000313" key="1">
    <source>
        <dbReference type="EMBL" id="KAH7296029.1"/>
    </source>
</evidence>
<comment type="caution">
    <text evidence="1">The sequence shown here is derived from an EMBL/GenBank/DDBJ whole genome shotgun (WGS) entry which is preliminary data.</text>
</comment>